<evidence type="ECO:0000313" key="2">
    <source>
        <dbReference type="Proteomes" id="UP000748756"/>
    </source>
</evidence>
<name>A0A9P5VEU3_9FUNG</name>
<dbReference type="Proteomes" id="UP000748756">
    <property type="component" value="Unassembled WGS sequence"/>
</dbReference>
<comment type="caution">
    <text evidence="1">The sequence shown here is derived from an EMBL/GenBank/DDBJ whole genome shotgun (WGS) entry which is preliminary data.</text>
</comment>
<gene>
    <name evidence="1" type="ORF">BG015_006637</name>
</gene>
<sequence>MDSKQELQCKINFFTSRIAELERTEQRYIGDLQYRSDGPDGEYVFNATLDHSDDRARLHVIRKQIYEHAVRQGELIDDLRLIDPRLAKELNFPIMQVMLLRMDQLRREVRGYSAQEGEVLERNMVHSNNNCELIAKITHNFNFAAGY</sequence>
<protein>
    <submittedName>
        <fullName evidence="1">Uncharacterized protein</fullName>
    </submittedName>
</protein>
<evidence type="ECO:0000313" key="1">
    <source>
        <dbReference type="EMBL" id="KAF9156234.1"/>
    </source>
</evidence>
<reference evidence="1" key="1">
    <citation type="journal article" date="2020" name="Fungal Divers.">
        <title>Resolving the Mortierellaceae phylogeny through synthesis of multi-gene phylogenetics and phylogenomics.</title>
        <authorList>
            <person name="Vandepol N."/>
            <person name="Liber J."/>
            <person name="Desiro A."/>
            <person name="Na H."/>
            <person name="Kennedy M."/>
            <person name="Barry K."/>
            <person name="Grigoriev I.V."/>
            <person name="Miller A.N."/>
            <person name="O'Donnell K."/>
            <person name="Stajich J.E."/>
            <person name="Bonito G."/>
        </authorList>
    </citation>
    <scope>NUCLEOTIDE SEQUENCE</scope>
    <source>
        <strain evidence="1">NRRL 6426</strain>
    </source>
</reference>
<keyword evidence="2" id="KW-1185">Reference proteome</keyword>
<dbReference type="AlphaFoldDB" id="A0A9P5VEU3"/>
<dbReference type="OrthoDB" id="2362648at2759"/>
<organism evidence="1 2">
    <name type="scientific">Linnemannia schmuckeri</name>
    <dbReference type="NCBI Taxonomy" id="64567"/>
    <lineage>
        <taxon>Eukaryota</taxon>
        <taxon>Fungi</taxon>
        <taxon>Fungi incertae sedis</taxon>
        <taxon>Mucoromycota</taxon>
        <taxon>Mortierellomycotina</taxon>
        <taxon>Mortierellomycetes</taxon>
        <taxon>Mortierellales</taxon>
        <taxon>Mortierellaceae</taxon>
        <taxon>Linnemannia</taxon>
    </lineage>
</organism>
<dbReference type="EMBL" id="JAAAUQ010000032">
    <property type="protein sequence ID" value="KAF9156234.1"/>
    <property type="molecule type" value="Genomic_DNA"/>
</dbReference>
<proteinExistence type="predicted"/>
<accession>A0A9P5VEU3</accession>